<evidence type="ECO:0000313" key="9">
    <source>
        <dbReference type="EMBL" id="WAH41383.1"/>
    </source>
</evidence>
<dbReference type="PANTHER" id="PTHR30620:SF16">
    <property type="entry name" value="LYSOSOMAL BETA GLUCOSIDASE"/>
    <property type="match status" value="1"/>
</dbReference>
<dbReference type="Gene3D" id="2.60.40.10">
    <property type="entry name" value="Immunoglobulins"/>
    <property type="match status" value="1"/>
</dbReference>
<evidence type="ECO:0000256" key="4">
    <source>
        <dbReference type="ARBA" id="ARBA00022729"/>
    </source>
</evidence>
<dbReference type="NCBIfam" id="NF011678">
    <property type="entry name" value="PRK15098.1"/>
    <property type="match status" value="1"/>
</dbReference>
<dbReference type="InterPro" id="IPR036962">
    <property type="entry name" value="Glyco_hydro_3_N_sf"/>
</dbReference>
<dbReference type="Pfam" id="PF00933">
    <property type="entry name" value="Glyco_hydro_3"/>
    <property type="match status" value="1"/>
</dbReference>
<dbReference type="PRINTS" id="PR00133">
    <property type="entry name" value="GLHYDRLASE3"/>
</dbReference>
<dbReference type="EC" id="3.2.1.21" evidence="3"/>
<dbReference type="Proteomes" id="UP001164761">
    <property type="component" value="Chromosome"/>
</dbReference>
<evidence type="ECO:0000259" key="8">
    <source>
        <dbReference type="SMART" id="SM01217"/>
    </source>
</evidence>
<dbReference type="SUPFAM" id="SSF51445">
    <property type="entry name" value="(Trans)glycosidases"/>
    <property type="match status" value="1"/>
</dbReference>
<dbReference type="RefSeq" id="WP_268005295.1">
    <property type="nucleotide sequence ID" value="NZ_BSUT01000001.1"/>
</dbReference>
<dbReference type="InterPro" id="IPR002772">
    <property type="entry name" value="Glyco_hydro_3_C"/>
</dbReference>
<evidence type="ECO:0000256" key="2">
    <source>
        <dbReference type="ARBA" id="ARBA00005336"/>
    </source>
</evidence>
<feature type="domain" description="Fibronectin type III-like" evidence="8">
    <location>
        <begin position="639"/>
        <end position="708"/>
    </location>
</feature>
<dbReference type="Pfam" id="PF14310">
    <property type="entry name" value="Fn3-like"/>
    <property type="match status" value="1"/>
</dbReference>
<dbReference type="Gene3D" id="3.40.50.1700">
    <property type="entry name" value="Glycoside hydrolase family 3 C-terminal domain"/>
    <property type="match status" value="1"/>
</dbReference>
<proteinExistence type="inferred from homology"/>
<evidence type="ECO:0000256" key="3">
    <source>
        <dbReference type="ARBA" id="ARBA00012744"/>
    </source>
</evidence>
<sequence>MEINYVNSVFEQMTLEEKIAQLIQLTRDFYQADSKKVSLTGPMDEMGINKAVVHNSGSVINAIGARDVIKIQREHLKNNRLGIPLLFMGDIVHGYRTIFPVPLAIGCSWDMDLAEASAAIAAREASAAGLHVTFAPMVDLVRDPRWGRVMESTGEDPYLNSLFARAFVRGFQGSQLNDNTRVVACVKHFAAYGAPEGGRDYNTVDMSERQLRESYLPAYKAALDEGCEMVMTSFNTVDGIPVTGNTHLLRDILRGEWGFDGVLISDWGSVKELIPHGVAVDESEAANKAMQAGVDIEMMTPCYVNNLKELVENGALDETLIDEAVLRILNLKHKLGLFENPYRGADEKLEQEILLCEPHRQAARELAAKSCVLLKNENVLPLQKHQKIALIGPFAQNSDILGPWSIYGSQTEAVQLYDGLKGKVDPSQLFAAKGCDIQTGTHEQVEEAVQTAREADVIVLALGENSEMSGEAGSRADIRLPNVQLELIAKLKQLNKPMVAVLFNGRPLDLHGVIENVDSILEAWFPGTEGGSAIADILFGDTNPSGRLTMSFPYSVGQIPVYYNHFNTGRPKNAPQAQERYVSQYLDIPNEPLFPFGFGLSYTTFSYGEVNLSAEYVTEEEPLIVSVEVTNTGRVEGEEVIQLYIRDMVGSVVRPLKELKGFQKISLRPGETKNIEFRITVDQLSYYHPDLQYKSDLGAFSVFVGPNSRDVSALRFELRNSSSDCSAK</sequence>
<dbReference type="InterPro" id="IPR051915">
    <property type="entry name" value="Cellulose_Degrad_GH3"/>
</dbReference>
<dbReference type="SUPFAM" id="SSF52279">
    <property type="entry name" value="Beta-D-glucan exohydrolase, C-terminal domain"/>
    <property type="match status" value="1"/>
</dbReference>
<dbReference type="InterPro" id="IPR036881">
    <property type="entry name" value="Glyco_hydro_3_C_sf"/>
</dbReference>
<gene>
    <name evidence="9" type="primary">bglX</name>
    <name evidence="9" type="ORF">NZD89_24555</name>
</gene>
<dbReference type="SMART" id="SM01217">
    <property type="entry name" value="Fn3_like"/>
    <property type="match status" value="1"/>
</dbReference>
<dbReference type="PANTHER" id="PTHR30620">
    <property type="entry name" value="PERIPLASMIC BETA-GLUCOSIDASE-RELATED"/>
    <property type="match status" value="1"/>
</dbReference>
<reference evidence="9" key="1">
    <citation type="submission" date="2022-08" db="EMBL/GenBank/DDBJ databases">
        <title>Alicyclobacillus fastidiosus DSM 17978, complete genome.</title>
        <authorList>
            <person name="Wang Q."/>
            <person name="Cai R."/>
            <person name="Wang Z."/>
        </authorList>
    </citation>
    <scope>NUCLEOTIDE SEQUENCE</scope>
    <source>
        <strain evidence="9">DSM 17978</strain>
    </source>
</reference>
<dbReference type="EMBL" id="CP104067">
    <property type="protein sequence ID" value="WAH41383.1"/>
    <property type="molecule type" value="Genomic_DNA"/>
</dbReference>
<name>A0ABY6ZEX5_9BACL</name>
<organism evidence="9 10">
    <name type="scientific">Alicyclobacillus fastidiosus</name>
    <dbReference type="NCBI Taxonomy" id="392011"/>
    <lineage>
        <taxon>Bacteria</taxon>
        <taxon>Bacillati</taxon>
        <taxon>Bacillota</taxon>
        <taxon>Bacilli</taxon>
        <taxon>Bacillales</taxon>
        <taxon>Alicyclobacillaceae</taxon>
        <taxon>Alicyclobacillus</taxon>
    </lineage>
</organism>
<protein>
    <recommendedName>
        <fullName evidence="3">beta-glucosidase</fullName>
        <ecNumber evidence="3">3.2.1.21</ecNumber>
    </recommendedName>
</protein>
<dbReference type="PROSITE" id="PS00775">
    <property type="entry name" value="GLYCOSYL_HYDROL_F3"/>
    <property type="match status" value="1"/>
</dbReference>
<keyword evidence="4" id="KW-0732">Signal</keyword>
<dbReference type="InterPro" id="IPR026891">
    <property type="entry name" value="Fn3-like"/>
</dbReference>
<dbReference type="Pfam" id="PF01915">
    <property type="entry name" value="Glyco_hydro_3_C"/>
    <property type="match status" value="1"/>
</dbReference>
<keyword evidence="10" id="KW-1185">Reference proteome</keyword>
<keyword evidence="5 7" id="KW-0378">Hydrolase</keyword>
<dbReference type="GO" id="GO:0008422">
    <property type="term" value="F:beta-glucosidase activity"/>
    <property type="evidence" value="ECO:0007669"/>
    <property type="project" value="UniProtKB-EC"/>
</dbReference>
<dbReference type="Gene3D" id="3.20.20.300">
    <property type="entry name" value="Glycoside hydrolase, family 3, N-terminal domain"/>
    <property type="match status" value="1"/>
</dbReference>
<dbReference type="InterPro" id="IPR017853">
    <property type="entry name" value="GH"/>
</dbReference>
<keyword evidence="6 7" id="KW-0326">Glycosidase</keyword>
<evidence type="ECO:0000256" key="5">
    <source>
        <dbReference type="ARBA" id="ARBA00022801"/>
    </source>
</evidence>
<evidence type="ECO:0000256" key="6">
    <source>
        <dbReference type="ARBA" id="ARBA00023295"/>
    </source>
</evidence>
<evidence type="ECO:0000256" key="7">
    <source>
        <dbReference type="RuleBase" id="RU361161"/>
    </source>
</evidence>
<evidence type="ECO:0000313" key="10">
    <source>
        <dbReference type="Proteomes" id="UP001164761"/>
    </source>
</evidence>
<comment type="similarity">
    <text evidence="2 7">Belongs to the glycosyl hydrolase 3 family.</text>
</comment>
<accession>A0ABY6ZEX5</accession>
<dbReference type="InterPro" id="IPR019800">
    <property type="entry name" value="Glyco_hydro_3_AS"/>
</dbReference>
<dbReference type="InterPro" id="IPR013783">
    <property type="entry name" value="Ig-like_fold"/>
</dbReference>
<comment type="catalytic activity">
    <reaction evidence="1">
        <text>Hydrolysis of terminal, non-reducing beta-D-glucosyl residues with release of beta-D-glucose.</text>
        <dbReference type="EC" id="3.2.1.21"/>
    </reaction>
</comment>
<dbReference type="InterPro" id="IPR001764">
    <property type="entry name" value="Glyco_hydro_3_N"/>
</dbReference>
<evidence type="ECO:0000256" key="1">
    <source>
        <dbReference type="ARBA" id="ARBA00000448"/>
    </source>
</evidence>